<protein>
    <submittedName>
        <fullName evidence="4">Uncharacterized protein</fullName>
    </submittedName>
</protein>
<keyword evidence="3" id="KW-0949">S-adenosyl-L-methionine</keyword>
<evidence type="ECO:0000256" key="2">
    <source>
        <dbReference type="ARBA" id="ARBA00022679"/>
    </source>
</evidence>
<dbReference type="GO" id="GO:0003676">
    <property type="term" value="F:nucleic acid binding"/>
    <property type="evidence" value="ECO:0007669"/>
    <property type="project" value="InterPro"/>
</dbReference>
<evidence type="ECO:0000256" key="1">
    <source>
        <dbReference type="ARBA" id="ARBA00022603"/>
    </source>
</evidence>
<dbReference type="PROSITE" id="PS00092">
    <property type="entry name" value="N6_MTASE"/>
    <property type="match status" value="1"/>
</dbReference>
<dbReference type="InterPro" id="IPR007757">
    <property type="entry name" value="MT-A70-like"/>
</dbReference>
<reference evidence="4" key="1">
    <citation type="journal article" date="2014" name="Front. Microbiol.">
        <title>High frequency of phylogenetically diverse reductive dehalogenase-homologous genes in deep subseafloor sedimentary metagenomes.</title>
        <authorList>
            <person name="Kawai M."/>
            <person name="Futagami T."/>
            <person name="Toyoda A."/>
            <person name="Takaki Y."/>
            <person name="Nishi S."/>
            <person name="Hori S."/>
            <person name="Arai W."/>
            <person name="Tsubouchi T."/>
            <person name="Morono Y."/>
            <person name="Uchiyama I."/>
            <person name="Ito T."/>
            <person name="Fujiyama A."/>
            <person name="Inagaki F."/>
            <person name="Takami H."/>
        </authorList>
    </citation>
    <scope>NUCLEOTIDE SEQUENCE</scope>
    <source>
        <strain evidence="4">Expedition CK06-06</strain>
    </source>
</reference>
<dbReference type="SUPFAM" id="SSF53335">
    <property type="entry name" value="S-adenosyl-L-methionine-dependent methyltransferases"/>
    <property type="match status" value="1"/>
</dbReference>
<dbReference type="PANTHER" id="PTHR12829:SF7">
    <property type="entry name" value="N6-ADENOSINE-METHYLTRANSFERASE CATALYTIC SUBUNIT"/>
    <property type="match status" value="1"/>
</dbReference>
<dbReference type="GO" id="GO:0032259">
    <property type="term" value="P:methylation"/>
    <property type="evidence" value="ECO:0007669"/>
    <property type="project" value="UniProtKB-KW"/>
</dbReference>
<accession>X1T2T5</accession>
<keyword evidence="1" id="KW-0489">Methyltransferase</keyword>
<evidence type="ECO:0000256" key="3">
    <source>
        <dbReference type="ARBA" id="ARBA00022691"/>
    </source>
</evidence>
<dbReference type="PANTHER" id="PTHR12829">
    <property type="entry name" value="N6-ADENOSINE-METHYLTRANSFERASE"/>
    <property type="match status" value="1"/>
</dbReference>
<dbReference type="GO" id="GO:0001734">
    <property type="term" value="F:mRNA m(6)A methyltransferase activity"/>
    <property type="evidence" value="ECO:0007669"/>
    <property type="project" value="UniProtKB-ARBA"/>
</dbReference>
<proteinExistence type="predicted"/>
<dbReference type="InterPro" id="IPR002052">
    <property type="entry name" value="DNA_methylase_N6_adenine_CS"/>
</dbReference>
<dbReference type="AlphaFoldDB" id="X1T2T5"/>
<feature type="non-terminal residue" evidence="4">
    <location>
        <position position="1"/>
    </location>
</feature>
<dbReference type="InterPro" id="IPR029063">
    <property type="entry name" value="SAM-dependent_MTases_sf"/>
</dbReference>
<sequence length="256" mass="30114">HIEIKKTQSGKYYRLVEYIPKNGRVERVRTQLGKKPPWPKSQGWKKLSPEQVQRAKRKAARREVRPSPNPLLPEGKYAVIYADPPWRYDFAQVTDWAIEEHYQTLTTEEIKHYKDQSGVPIQDIFAGNALLFLWSPQPKLTDALQVIEAWGFRYITGAVWVKKRLGMGYWWMQKHELLLLAKKGEFPTPLTKNRFPSVIEAGWNGHSTKPAVVYEMIEKMCPLPVIHRQEERDYYIELFKRGHKRPLWAGWGQEYG</sequence>
<gene>
    <name evidence="4" type="ORF">S12H4_17521</name>
</gene>
<evidence type="ECO:0000313" key="4">
    <source>
        <dbReference type="EMBL" id="GAI85711.1"/>
    </source>
</evidence>
<comment type="caution">
    <text evidence="4">The sequence shown here is derived from an EMBL/GenBank/DDBJ whole genome shotgun (WGS) entry which is preliminary data.</text>
</comment>
<name>X1T2T5_9ZZZZ</name>
<organism evidence="4">
    <name type="scientific">marine sediment metagenome</name>
    <dbReference type="NCBI Taxonomy" id="412755"/>
    <lineage>
        <taxon>unclassified sequences</taxon>
        <taxon>metagenomes</taxon>
        <taxon>ecological metagenomes</taxon>
    </lineage>
</organism>
<dbReference type="Pfam" id="PF05063">
    <property type="entry name" value="MT-A70"/>
    <property type="match status" value="1"/>
</dbReference>
<keyword evidence="2" id="KW-0808">Transferase</keyword>
<dbReference type="EMBL" id="BARW01008576">
    <property type="protein sequence ID" value="GAI85711.1"/>
    <property type="molecule type" value="Genomic_DNA"/>
</dbReference>
<dbReference type="PROSITE" id="PS51143">
    <property type="entry name" value="MT_A70"/>
    <property type="match status" value="1"/>
</dbReference>